<sequence length="222" mass="25298">MSFEWAKPYPELFRVCTLFQRDDLQSPLKWTYFPLKSYLQDGPQCGFTNNGEIFSVDYMVQLAKTVLKAKTIELYSRALNCQKIKDFILSGGYLLVPYDTNKDNYPGLHTGHKAHWCAISGGIDTGDDFFVIARHGKAKNIAIWKLKELSDSNQQLFEFSPDRKLQDISYKLPYGGISGPLGLNGKSHSTYKLLYYCPSCNPLTVPHHTNTNPHRKQSLNVH</sequence>
<keyword evidence="2" id="KW-0645">Protease</keyword>
<dbReference type="GO" id="GO:0006508">
    <property type="term" value="P:proteolysis"/>
    <property type="evidence" value="ECO:0007669"/>
    <property type="project" value="UniProtKB-KW"/>
</dbReference>
<dbReference type="AlphaFoldDB" id="A0ABD1E9L9"/>
<dbReference type="Pfam" id="PF21646">
    <property type="entry name" value="ACTMAP-like_C"/>
    <property type="match status" value="1"/>
</dbReference>
<comment type="catalytic activity">
    <reaction evidence="7">
        <text>N-terminal N(alpha)-acetyl-L-cysteinyl-L-aspartyl-[protein] + H2O = N-terminal L-aspartyl-[protein] + N-acetyl-L-cysteine</text>
        <dbReference type="Rhea" id="RHEA:74579"/>
        <dbReference type="Rhea" id="RHEA-COMP:12669"/>
        <dbReference type="Rhea" id="RHEA-COMP:18395"/>
        <dbReference type="ChEBI" id="CHEBI:15377"/>
        <dbReference type="ChEBI" id="CHEBI:64720"/>
        <dbReference type="ChEBI" id="CHEBI:78236"/>
        <dbReference type="ChEBI" id="CHEBI:193599"/>
    </reaction>
    <physiologicalReaction direction="left-to-right" evidence="7">
        <dbReference type="Rhea" id="RHEA:74580"/>
    </physiologicalReaction>
</comment>
<name>A0ABD1E9L9_HYPHA</name>
<proteinExistence type="inferred from homology"/>
<keyword evidence="9" id="KW-1185">Reference proteome</keyword>
<evidence type="ECO:0000256" key="3">
    <source>
        <dbReference type="ARBA" id="ARBA00022801"/>
    </source>
</evidence>
<evidence type="ECO:0000256" key="2">
    <source>
        <dbReference type="ARBA" id="ARBA00022670"/>
    </source>
</evidence>
<gene>
    <name evidence="8" type="ORF">ABEB36_011709</name>
</gene>
<dbReference type="PANTHER" id="PTHR28631">
    <property type="entry name" value="UPF0692 PROTEIN C19ORF54"/>
    <property type="match status" value="1"/>
</dbReference>
<reference evidence="8 9" key="1">
    <citation type="submission" date="2024-05" db="EMBL/GenBank/DDBJ databases">
        <title>Genetic variation in Jamaican populations of the coffee berry borer (Hypothenemus hampei).</title>
        <authorList>
            <person name="Errbii M."/>
            <person name="Myrie A."/>
        </authorList>
    </citation>
    <scope>NUCLEOTIDE SEQUENCE [LARGE SCALE GENOMIC DNA]</scope>
    <source>
        <strain evidence="8">JA-Hopewell-2020-01-JO</strain>
        <tissue evidence="8">Whole body</tissue>
    </source>
</reference>
<dbReference type="GO" id="GO:0004177">
    <property type="term" value="F:aminopeptidase activity"/>
    <property type="evidence" value="ECO:0007669"/>
    <property type="project" value="UniProtKB-KW"/>
</dbReference>
<evidence type="ECO:0000256" key="1">
    <source>
        <dbReference type="ARBA" id="ARBA00022438"/>
    </source>
</evidence>
<comment type="similarity">
    <text evidence="4">Belongs to the ACTMAP family.</text>
</comment>
<organism evidence="8 9">
    <name type="scientific">Hypothenemus hampei</name>
    <name type="common">Coffee berry borer</name>
    <dbReference type="NCBI Taxonomy" id="57062"/>
    <lineage>
        <taxon>Eukaryota</taxon>
        <taxon>Metazoa</taxon>
        <taxon>Ecdysozoa</taxon>
        <taxon>Arthropoda</taxon>
        <taxon>Hexapoda</taxon>
        <taxon>Insecta</taxon>
        <taxon>Pterygota</taxon>
        <taxon>Neoptera</taxon>
        <taxon>Endopterygota</taxon>
        <taxon>Coleoptera</taxon>
        <taxon>Polyphaga</taxon>
        <taxon>Cucujiformia</taxon>
        <taxon>Curculionidae</taxon>
        <taxon>Scolytinae</taxon>
        <taxon>Hypothenemus</taxon>
    </lineage>
</organism>
<evidence type="ECO:0000256" key="4">
    <source>
        <dbReference type="ARBA" id="ARBA00034725"/>
    </source>
</evidence>
<evidence type="ECO:0000313" key="8">
    <source>
        <dbReference type="EMBL" id="KAL1491056.1"/>
    </source>
</evidence>
<evidence type="ECO:0000256" key="7">
    <source>
        <dbReference type="ARBA" id="ARBA00049041"/>
    </source>
</evidence>
<keyword evidence="3" id="KW-0378">Hydrolase</keyword>
<evidence type="ECO:0000256" key="6">
    <source>
        <dbReference type="ARBA" id="ARBA00034908"/>
    </source>
</evidence>
<dbReference type="Proteomes" id="UP001566132">
    <property type="component" value="Unassembled WGS sequence"/>
</dbReference>
<keyword evidence="1" id="KW-0031">Aminopeptidase</keyword>
<comment type="caution">
    <text evidence="8">The sequence shown here is derived from an EMBL/GenBank/DDBJ whole genome shotgun (WGS) entry which is preliminary data.</text>
</comment>
<evidence type="ECO:0000313" key="9">
    <source>
        <dbReference type="Proteomes" id="UP001566132"/>
    </source>
</evidence>
<evidence type="ECO:0000256" key="5">
    <source>
        <dbReference type="ARBA" id="ARBA00034848"/>
    </source>
</evidence>
<protein>
    <recommendedName>
        <fullName evidence="5">Actin maturation protease</fullName>
    </recommendedName>
    <alternativeName>
        <fullName evidence="6">Actin aminopeptidase ACTMAP</fullName>
    </alternativeName>
</protein>
<dbReference type="PANTHER" id="PTHR28631:SF1">
    <property type="entry name" value="ACTIN MATURATION PROTEASE"/>
    <property type="match status" value="1"/>
</dbReference>
<dbReference type="EMBL" id="JBDJPC010000009">
    <property type="protein sequence ID" value="KAL1491056.1"/>
    <property type="molecule type" value="Genomic_DNA"/>
</dbReference>
<dbReference type="InterPro" id="IPR040043">
    <property type="entry name" value="ACTMAP"/>
</dbReference>
<accession>A0ABD1E9L9</accession>